<evidence type="ECO:0000313" key="2">
    <source>
        <dbReference type="Proteomes" id="UP001239111"/>
    </source>
</evidence>
<proteinExistence type="predicted"/>
<dbReference type="EMBL" id="CM056741">
    <property type="protein sequence ID" value="KAJ8688645.1"/>
    <property type="molecule type" value="Genomic_DNA"/>
</dbReference>
<dbReference type="Proteomes" id="UP001239111">
    <property type="component" value="Chromosome 1"/>
</dbReference>
<evidence type="ECO:0000313" key="1">
    <source>
        <dbReference type="EMBL" id="KAJ8688645.1"/>
    </source>
</evidence>
<accession>A0ACC2PYF2</accession>
<organism evidence="1 2">
    <name type="scientific">Eretmocerus hayati</name>
    <dbReference type="NCBI Taxonomy" id="131215"/>
    <lineage>
        <taxon>Eukaryota</taxon>
        <taxon>Metazoa</taxon>
        <taxon>Ecdysozoa</taxon>
        <taxon>Arthropoda</taxon>
        <taxon>Hexapoda</taxon>
        <taxon>Insecta</taxon>
        <taxon>Pterygota</taxon>
        <taxon>Neoptera</taxon>
        <taxon>Endopterygota</taxon>
        <taxon>Hymenoptera</taxon>
        <taxon>Apocrita</taxon>
        <taxon>Proctotrupomorpha</taxon>
        <taxon>Chalcidoidea</taxon>
        <taxon>Aphelinidae</taxon>
        <taxon>Aphelininae</taxon>
        <taxon>Eretmocerus</taxon>
    </lineage>
</organism>
<protein>
    <submittedName>
        <fullName evidence="1">Uncharacterized protein</fullName>
    </submittedName>
</protein>
<comment type="caution">
    <text evidence="1">The sequence shown here is derived from an EMBL/GenBank/DDBJ whole genome shotgun (WGS) entry which is preliminary data.</text>
</comment>
<name>A0ACC2PYF2_9HYME</name>
<gene>
    <name evidence="1" type="ORF">QAD02_024440</name>
</gene>
<reference evidence="1" key="1">
    <citation type="submission" date="2023-04" db="EMBL/GenBank/DDBJ databases">
        <title>A chromosome-level genome assembly of the parasitoid wasp Eretmocerus hayati.</title>
        <authorList>
            <person name="Zhong Y."/>
            <person name="Liu S."/>
            <person name="Liu Y."/>
        </authorList>
    </citation>
    <scope>NUCLEOTIDE SEQUENCE</scope>
    <source>
        <strain evidence="1">ZJU_SS_LIU_2023</strain>
    </source>
</reference>
<keyword evidence="2" id="KW-1185">Reference proteome</keyword>
<sequence length="152" mass="16376">MSNSTSLRAHISPGSLEGGAREPPSSLLTVPIVAVCHPSREEWHRVLCKLNPRQPVLASSRSRASSCLDEPAENFALPPSSPEYASEFCLLPLDFAQDSRVPGAVSWFGLREESGKSDSIVVGVMSWSSPRPGLATPPRSRRCAQPDLQLNG</sequence>